<dbReference type="PANTHER" id="PTHR30604:SF1">
    <property type="entry name" value="DNA UTILIZATION PROTEIN HOFQ"/>
    <property type="match status" value="1"/>
</dbReference>
<dbReference type="Gene3D" id="3.30.1370.120">
    <property type="match status" value="1"/>
</dbReference>
<comment type="caution">
    <text evidence="10">The sequence shown here is derived from an EMBL/GenBank/DDBJ whole genome shotgun (WGS) entry which is preliminary data.</text>
</comment>
<comment type="subcellular location">
    <subcellularLocation>
        <location evidence="7">Cell outer membrane</location>
    </subcellularLocation>
    <subcellularLocation>
        <location evidence="1">Membrane</location>
    </subcellularLocation>
</comment>
<dbReference type="Gene3D" id="3.30.1370.130">
    <property type="match status" value="1"/>
</dbReference>
<sequence>MRLATVIGFLCVVTAFTPASAAQESLADGAEFSQYKGRITGLSFQNVPIRRALFQLANFYGFNLIASDSIEGEITIDLKEVPWDQALALVLRMKRLSGRLEGNVLYVAPTQEIAEQDFLDVQAAAQAEALAPLLTEFLQINYANAGDIMQLLTGVGAKGGRLTAPAQGGVASRINQGLLSPRGSASVDPRTNIIIVRDTAEKLAEVRQMLSTLDIAVRQVLIEARIVNVETNFGRELGVRWGLGGSAGKTRFGGSQATTADLLSSDFAVADARAQAAIAGEAARLDALQGDTNPELIPAIAALARASLPIPRSVVSFPQALSVDLGVADTEASSFAIGYARHSALIELELSALESSGNGEVIARPKVTTQDKMPALIQSGVRIPYQSQAGGAAGGSTTEFEEAVLSLEVTPQITPDGRINMHLDIRQDSVASGTGSTPAINTNQVTTRVLVNDGGTIVLGGVFREETAMSESKTPFLGDIPYLGRLFKRTKRSSRRTELLIFITPKILEENFE</sequence>
<name>A0A0R2SEY2_9GAMM</name>
<evidence type="ECO:0000256" key="4">
    <source>
        <dbReference type="ARBA" id="ARBA00023136"/>
    </source>
</evidence>
<evidence type="ECO:0000256" key="2">
    <source>
        <dbReference type="ARBA" id="ARBA00022448"/>
    </source>
</evidence>
<dbReference type="Proteomes" id="UP000051934">
    <property type="component" value="Unassembled WGS sequence"/>
</dbReference>
<protein>
    <recommendedName>
        <fullName evidence="9">Secretin/TonB short N-terminal domain-containing protein</fullName>
    </recommendedName>
</protein>
<dbReference type="InterPro" id="IPR001775">
    <property type="entry name" value="GspD/PilQ"/>
</dbReference>
<evidence type="ECO:0000256" key="3">
    <source>
        <dbReference type="ARBA" id="ARBA00022729"/>
    </source>
</evidence>
<dbReference type="InterPro" id="IPR011662">
    <property type="entry name" value="Secretin/TonB_short_N"/>
</dbReference>
<dbReference type="InterPro" id="IPR038591">
    <property type="entry name" value="NolW-like_sf"/>
</dbReference>
<evidence type="ECO:0000313" key="10">
    <source>
        <dbReference type="EMBL" id="KRO73310.1"/>
    </source>
</evidence>
<evidence type="ECO:0000256" key="7">
    <source>
        <dbReference type="RuleBase" id="RU004004"/>
    </source>
</evidence>
<dbReference type="InterPro" id="IPR004846">
    <property type="entry name" value="T2SS/T3SS_dom"/>
</dbReference>
<evidence type="ECO:0000256" key="5">
    <source>
        <dbReference type="ARBA" id="ARBA00023237"/>
    </source>
</evidence>
<feature type="chain" id="PRO_5006423651" description="Secretin/TonB short N-terminal domain-containing protein" evidence="8">
    <location>
        <begin position="22"/>
        <end position="513"/>
    </location>
</feature>
<reference evidence="10 11" key="1">
    <citation type="submission" date="2015-10" db="EMBL/GenBank/DDBJ databases">
        <title>Metagenome-Assembled Genomes uncover a global brackish microbiome.</title>
        <authorList>
            <person name="Hugerth L.W."/>
            <person name="Larsson J."/>
            <person name="Alneberg J."/>
            <person name="Lindh M.V."/>
            <person name="Legrand C."/>
            <person name="Pinhassi J."/>
            <person name="Andersson A.F."/>
        </authorList>
    </citation>
    <scope>NUCLEOTIDE SEQUENCE [LARGE SCALE GENOMIC DNA]</scope>
    <source>
        <strain evidence="10">BACL4 MAG-120507-bin80</strain>
    </source>
</reference>
<dbReference type="NCBIfam" id="TIGR02515">
    <property type="entry name" value="IV_pilus_PilQ"/>
    <property type="match status" value="1"/>
</dbReference>
<organism evidence="10 11">
    <name type="scientific">OM182 bacterium BACL3 MAG-120507-bin80</name>
    <dbReference type="NCBI Taxonomy" id="1655577"/>
    <lineage>
        <taxon>Bacteria</taxon>
        <taxon>Pseudomonadati</taxon>
        <taxon>Pseudomonadota</taxon>
        <taxon>Gammaproteobacteria</taxon>
        <taxon>OMG group</taxon>
        <taxon>OM182 clade</taxon>
    </lineage>
</organism>
<evidence type="ECO:0000256" key="8">
    <source>
        <dbReference type="SAM" id="SignalP"/>
    </source>
</evidence>
<dbReference type="InterPro" id="IPR051808">
    <property type="entry name" value="Type_IV_pilus_biogenesis"/>
</dbReference>
<feature type="domain" description="Secretin/TonB short N-terminal" evidence="9">
    <location>
        <begin position="62"/>
        <end position="110"/>
    </location>
</feature>
<dbReference type="PANTHER" id="PTHR30604">
    <property type="entry name" value="PROTEIN TRANSPORT PROTEIN HOFQ"/>
    <property type="match status" value="1"/>
</dbReference>
<dbReference type="GO" id="GO:0009306">
    <property type="term" value="P:protein secretion"/>
    <property type="evidence" value="ECO:0007669"/>
    <property type="project" value="InterPro"/>
</dbReference>
<keyword evidence="4" id="KW-0472">Membrane</keyword>
<dbReference type="SMART" id="SM00965">
    <property type="entry name" value="STN"/>
    <property type="match status" value="1"/>
</dbReference>
<evidence type="ECO:0000259" key="9">
    <source>
        <dbReference type="SMART" id="SM00965"/>
    </source>
</evidence>
<feature type="signal peptide" evidence="8">
    <location>
        <begin position="1"/>
        <end position="21"/>
    </location>
</feature>
<evidence type="ECO:0000256" key="1">
    <source>
        <dbReference type="ARBA" id="ARBA00004370"/>
    </source>
</evidence>
<dbReference type="PRINTS" id="PR00811">
    <property type="entry name" value="BCTERIALGSPD"/>
</dbReference>
<dbReference type="Pfam" id="PF00263">
    <property type="entry name" value="Secretin"/>
    <property type="match status" value="1"/>
</dbReference>
<comment type="similarity">
    <text evidence="6">Belongs to the bacterial secretin family.</text>
</comment>
<evidence type="ECO:0000313" key="11">
    <source>
        <dbReference type="Proteomes" id="UP000051934"/>
    </source>
</evidence>
<dbReference type="InterPro" id="IPR013355">
    <property type="entry name" value="Pilus_4_PilQ"/>
</dbReference>
<dbReference type="EMBL" id="LIBB01000010">
    <property type="protein sequence ID" value="KRO73310.1"/>
    <property type="molecule type" value="Genomic_DNA"/>
</dbReference>
<keyword evidence="3 8" id="KW-0732">Signal</keyword>
<dbReference type="Pfam" id="PF03958">
    <property type="entry name" value="Secretin_N"/>
    <property type="match status" value="1"/>
</dbReference>
<gene>
    <name evidence="10" type="ORF">ABR69_04425</name>
</gene>
<dbReference type="InterPro" id="IPR005644">
    <property type="entry name" value="NolW-like"/>
</dbReference>
<accession>A0A0R2SEY2</accession>
<dbReference type="AlphaFoldDB" id="A0A0R2SEY2"/>
<proteinExistence type="inferred from homology"/>
<keyword evidence="2 7" id="KW-0813">Transport</keyword>
<evidence type="ECO:0000256" key="6">
    <source>
        <dbReference type="RuleBase" id="RU004003"/>
    </source>
</evidence>
<dbReference type="GO" id="GO:0009279">
    <property type="term" value="C:cell outer membrane"/>
    <property type="evidence" value="ECO:0007669"/>
    <property type="project" value="UniProtKB-SubCell"/>
</dbReference>
<keyword evidence="5" id="KW-0998">Cell outer membrane</keyword>